<dbReference type="PROSITE" id="PS51257">
    <property type="entry name" value="PROKAR_LIPOPROTEIN"/>
    <property type="match status" value="1"/>
</dbReference>
<evidence type="ECO:0000313" key="3">
    <source>
        <dbReference type="EMBL" id="CAF3711007.1"/>
    </source>
</evidence>
<protein>
    <submittedName>
        <fullName evidence="3">Uncharacterized protein</fullName>
    </submittedName>
</protein>
<dbReference type="EMBL" id="CAJOBA010004363">
    <property type="protein sequence ID" value="CAF3711007.1"/>
    <property type="molecule type" value="Genomic_DNA"/>
</dbReference>
<dbReference type="AlphaFoldDB" id="A0A8S2I949"/>
<reference evidence="3" key="1">
    <citation type="submission" date="2021-02" db="EMBL/GenBank/DDBJ databases">
        <authorList>
            <person name="Nowell W R."/>
        </authorList>
    </citation>
    <scope>NUCLEOTIDE SEQUENCE</scope>
</reference>
<proteinExistence type="predicted"/>
<accession>A0A8S2I949</accession>
<name>A0A8S2I949_9BILA</name>
<dbReference type="EMBL" id="CAJNOK010004359">
    <property type="protein sequence ID" value="CAF0935134.1"/>
    <property type="molecule type" value="Genomic_DNA"/>
</dbReference>
<sequence length="237" mass="24629">MEKKRWSASYGAHGFSTACKLITCALVCLAVLIAAGAAVAVALTRTSSTSTTTRTSTTSTTTTTKTTTSTSTTTSVTTTSSTTSPTCAGALSSYTTVSLTGCCSFSSFGPYSYIATATTTTVIFAVKGTNPHNLYLDSFSFMDTTTSTELLLNGGFSSGTLSSWTEYDPCNCGSTAAVLTSCLTAGTYCYWTTCTLDYLSQIVTTVVGRTYHLSFSAAVNLAGGGNNGGAQFHYHMY</sequence>
<dbReference type="Proteomes" id="UP000682733">
    <property type="component" value="Unassembled WGS sequence"/>
</dbReference>
<gene>
    <name evidence="2" type="ORF">OVA965_LOCUS11341</name>
    <name evidence="3" type="ORF">TMI583_LOCUS11342</name>
</gene>
<dbReference type="Gene3D" id="2.60.120.260">
    <property type="entry name" value="Galactose-binding domain-like"/>
    <property type="match status" value="1"/>
</dbReference>
<evidence type="ECO:0000313" key="4">
    <source>
        <dbReference type="Proteomes" id="UP000682733"/>
    </source>
</evidence>
<dbReference type="Proteomes" id="UP000677228">
    <property type="component" value="Unassembled WGS sequence"/>
</dbReference>
<evidence type="ECO:0000313" key="2">
    <source>
        <dbReference type="EMBL" id="CAF0935134.1"/>
    </source>
</evidence>
<organism evidence="3 4">
    <name type="scientific">Didymodactylos carnosus</name>
    <dbReference type="NCBI Taxonomy" id="1234261"/>
    <lineage>
        <taxon>Eukaryota</taxon>
        <taxon>Metazoa</taxon>
        <taxon>Spiralia</taxon>
        <taxon>Gnathifera</taxon>
        <taxon>Rotifera</taxon>
        <taxon>Eurotatoria</taxon>
        <taxon>Bdelloidea</taxon>
        <taxon>Philodinida</taxon>
        <taxon>Philodinidae</taxon>
        <taxon>Didymodactylos</taxon>
    </lineage>
</organism>
<feature type="region of interest" description="Disordered" evidence="1">
    <location>
        <begin position="50"/>
        <end position="83"/>
    </location>
</feature>
<comment type="caution">
    <text evidence="3">The sequence shown here is derived from an EMBL/GenBank/DDBJ whole genome shotgun (WGS) entry which is preliminary data.</text>
</comment>
<evidence type="ECO:0000256" key="1">
    <source>
        <dbReference type="SAM" id="MobiDB-lite"/>
    </source>
</evidence>